<reference evidence="2" key="1">
    <citation type="submission" date="2018-05" db="EMBL/GenBank/DDBJ databases">
        <authorList>
            <person name="Lanie J.A."/>
            <person name="Ng W.-L."/>
            <person name="Kazmierczak K.M."/>
            <person name="Andrzejewski T.M."/>
            <person name="Davidsen T.M."/>
            <person name="Wayne K.J."/>
            <person name="Tettelin H."/>
            <person name="Glass J.I."/>
            <person name="Rusch D."/>
            <person name="Podicherti R."/>
            <person name="Tsui H.-C.T."/>
            <person name="Winkler M.E."/>
        </authorList>
    </citation>
    <scope>NUCLEOTIDE SEQUENCE</scope>
</reference>
<evidence type="ECO:0000313" key="2">
    <source>
        <dbReference type="EMBL" id="SVA27396.1"/>
    </source>
</evidence>
<evidence type="ECO:0000256" key="1">
    <source>
        <dbReference type="SAM" id="MobiDB-lite"/>
    </source>
</evidence>
<feature type="region of interest" description="Disordered" evidence="1">
    <location>
        <begin position="20"/>
        <end position="71"/>
    </location>
</feature>
<dbReference type="SUPFAM" id="SSF49503">
    <property type="entry name" value="Cupredoxins"/>
    <property type="match status" value="1"/>
</dbReference>
<gene>
    <name evidence="2" type="ORF">METZ01_LOCUS80250</name>
</gene>
<dbReference type="InterPro" id="IPR008972">
    <property type="entry name" value="Cupredoxin"/>
</dbReference>
<accession>A0A381UGT1</accession>
<dbReference type="AlphaFoldDB" id="A0A381UGT1"/>
<evidence type="ECO:0008006" key="3">
    <source>
        <dbReference type="Google" id="ProtNLM"/>
    </source>
</evidence>
<feature type="compositionally biased region" description="Low complexity" evidence="1">
    <location>
        <begin position="20"/>
        <end position="67"/>
    </location>
</feature>
<organism evidence="2">
    <name type="scientific">marine metagenome</name>
    <dbReference type="NCBI Taxonomy" id="408172"/>
    <lineage>
        <taxon>unclassified sequences</taxon>
        <taxon>metagenomes</taxon>
        <taxon>ecological metagenomes</taxon>
    </lineage>
</organism>
<protein>
    <recommendedName>
        <fullName evidence="3">Blue (type 1) copper domain-containing protein</fullName>
    </recommendedName>
</protein>
<dbReference type="EMBL" id="UINC01006416">
    <property type="protein sequence ID" value="SVA27396.1"/>
    <property type="molecule type" value="Genomic_DNA"/>
</dbReference>
<sequence>MKLLIYLIVFSLLFSCSKGDSSSSDYPSSSYSGSSIASSSYSSSQSTGTSSSSSSSSSSSTSSSSSSTNLTELPSGTFVFNVTSQTSLDYIVSVADSNTTQSGNDPILRVKEGDELSFNVNASGHPFFLKTTQGTGTNNQIDGVNNNGADEGTVTWSVPIGSAGTYYYQCAIHGDMVGQIIVEQ</sequence>
<proteinExistence type="predicted"/>
<dbReference type="Gene3D" id="2.60.40.420">
    <property type="entry name" value="Cupredoxins - blue copper proteins"/>
    <property type="match status" value="1"/>
</dbReference>
<dbReference type="PROSITE" id="PS51257">
    <property type="entry name" value="PROKAR_LIPOPROTEIN"/>
    <property type="match status" value="1"/>
</dbReference>
<name>A0A381UGT1_9ZZZZ</name>